<name>A0A369TJW5_9RHOB</name>
<sequence>MTRSVHYKPFLSLALRHGYYTGGTARSLTLAPTAITANVLSGHLCRLRATPGLAEIWYAEETGIAPALDLPDGTILGFTLPSSDPDFFVVTEPVWPGELSPDDCLYLSNKGRTADDPVSLPATGATVLPARPRGFPRPEDASGRLSLVRWFDDTAVWQEPQGLPPAAPINLSDVTADGRYLLMADDAVVLDFYLTALPAAQVPIALELGWAPPRHAADLPRRAEIGVDARRGTWVYHVASSDPLEETKPLRIVDAEGNSPFGEGVVEKIGGSPAVTFRSLAPLDIRESYSAEDRLMLEIHEAGTQAPKTIPLPLAGPGNIAKRQDRFDFEMYVTL</sequence>
<accession>A0A369TJW5</accession>
<reference evidence="1 2" key="1">
    <citation type="submission" date="2018-07" db="EMBL/GenBank/DDBJ databases">
        <title>Thalassococcus profundi sp. nov., a marine bacterium isolated from deep seawater of Okinawa Trough.</title>
        <authorList>
            <person name="Yu M."/>
        </authorList>
    </citation>
    <scope>NUCLEOTIDE SEQUENCE [LARGE SCALE GENOMIC DNA]</scope>
    <source>
        <strain evidence="1 2">WRAS1</strain>
    </source>
</reference>
<proteinExistence type="predicted"/>
<organism evidence="1 2">
    <name type="scientific">Thalassococcus profundi</name>
    <dbReference type="NCBI Taxonomy" id="2282382"/>
    <lineage>
        <taxon>Bacteria</taxon>
        <taxon>Pseudomonadati</taxon>
        <taxon>Pseudomonadota</taxon>
        <taxon>Alphaproteobacteria</taxon>
        <taxon>Rhodobacterales</taxon>
        <taxon>Roseobacteraceae</taxon>
        <taxon>Thalassococcus</taxon>
    </lineage>
</organism>
<dbReference type="OrthoDB" id="9135113at2"/>
<keyword evidence="2" id="KW-1185">Reference proteome</keyword>
<evidence type="ECO:0000313" key="1">
    <source>
        <dbReference type="EMBL" id="RDD65558.1"/>
    </source>
</evidence>
<evidence type="ECO:0000313" key="2">
    <source>
        <dbReference type="Proteomes" id="UP000253977"/>
    </source>
</evidence>
<dbReference type="RefSeq" id="WP_114511599.1">
    <property type="nucleotide sequence ID" value="NZ_QPMK01000011.1"/>
</dbReference>
<comment type="caution">
    <text evidence="1">The sequence shown here is derived from an EMBL/GenBank/DDBJ whole genome shotgun (WGS) entry which is preliminary data.</text>
</comment>
<dbReference type="EMBL" id="QPMK01000011">
    <property type="protein sequence ID" value="RDD65558.1"/>
    <property type="molecule type" value="Genomic_DNA"/>
</dbReference>
<dbReference type="Proteomes" id="UP000253977">
    <property type="component" value="Unassembled WGS sequence"/>
</dbReference>
<gene>
    <name evidence="1" type="ORF">DU478_14040</name>
</gene>
<dbReference type="AlphaFoldDB" id="A0A369TJW5"/>
<protein>
    <submittedName>
        <fullName evidence="1">Uncharacterized protein</fullName>
    </submittedName>
</protein>